<dbReference type="EMBL" id="AP012292">
    <property type="protein sequence ID" value="BAL83385.1"/>
    <property type="molecule type" value="Genomic_DNA"/>
</dbReference>
<evidence type="ECO:0000313" key="2">
    <source>
        <dbReference type="Proteomes" id="UP000007887"/>
    </source>
</evidence>
<dbReference type="AlphaFoldDB" id="I0GRJ8"/>
<name>I0GRJ8_SELRL</name>
<dbReference type="Proteomes" id="UP000007887">
    <property type="component" value="Chromosome"/>
</dbReference>
<evidence type="ECO:0000313" key="1">
    <source>
        <dbReference type="EMBL" id="BAL83385.1"/>
    </source>
</evidence>
<dbReference type="KEGG" id="sri:SELR_16770"/>
<sequence>MQLPLFSDEELPQGYWFVRTEGGKYYREFKENGYIAINWNDFVDLDEITDLTLRQLKDKVKDHYEGEKRPGVAAAQMQTFVGTMRKNDIVLIPNARSREISFGIVKSDAYIQSKDDIQEGKCPFRKRRNIKWIKTVDRANLDPYLYSLINTHHSISSASKCSNFINRTLFDFYGNDEETHLIFNVTTHEPIKNSELRVLMNSIYGVAEIFNNAHPELSVDMDDVIFKASVNSPGPIEWVGKKKNMVFVLVLLHFFVGGTLDVGPVHWETKGVIGYAMDAYKEYNDNHLKEMELTKKVLEEKLPVPKQGIQELQASNKDL</sequence>
<dbReference type="RefSeq" id="WP_014424818.1">
    <property type="nucleotide sequence ID" value="NC_017068.1"/>
</dbReference>
<reference evidence="1 2" key="1">
    <citation type="submission" date="2011-10" db="EMBL/GenBank/DDBJ databases">
        <title>Whole genome sequence of Selenomonas ruminantium subsp. lactilytica TAM6421.</title>
        <authorList>
            <person name="Oguchi A."/>
            <person name="Ankai A."/>
            <person name="Kaneko J."/>
            <person name="Yamada-Narita S."/>
            <person name="Fukui S."/>
            <person name="Takahashi M."/>
            <person name="Onodera T."/>
            <person name="Kojima S."/>
            <person name="Fushimi T."/>
            <person name="Abe N."/>
            <person name="Kamio Y."/>
            <person name="Yamazaki S."/>
            <person name="Fujita N."/>
        </authorList>
    </citation>
    <scope>NUCLEOTIDE SEQUENCE [LARGE SCALE GENOMIC DNA]</scope>
    <source>
        <strain evidence="2">NBRC 103574 / TAM6421</strain>
    </source>
</reference>
<proteinExistence type="predicted"/>
<dbReference type="eggNOG" id="ENOG5032V81">
    <property type="taxonomic scope" value="Bacteria"/>
</dbReference>
<gene>
    <name evidence="1" type="ordered locus">SELR_16770</name>
</gene>
<dbReference type="OrthoDB" id="2328079at2"/>
<dbReference type="PATRIC" id="fig|927704.6.peg.1736"/>
<dbReference type="HOGENOM" id="CLU_056345_0_0_9"/>
<organism evidence="1 2">
    <name type="scientific">Selenomonas ruminantium subsp. lactilytica (strain NBRC 103574 / TAM6421)</name>
    <dbReference type="NCBI Taxonomy" id="927704"/>
    <lineage>
        <taxon>Bacteria</taxon>
        <taxon>Bacillati</taxon>
        <taxon>Bacillota</taxon>
        <taxon>Negativicutes</taxon>
        <taxon>Selenomonadales</taxon>
        <taxon>Selenomonadaceae</taxon>
        <taxon>Selenomonas</taxon>
    </lineage>
</organism>
<protein>
    <submittedName>
        <fullName evidence="1">Uncharacterized protein</fullName>
    </submittedName>
</protein>
<accession>I0GRJ8</accession>